<protein>
    <submittedName>
        <fullName evidence="2">Uncharacterized protein</fullName>
    </submittedName>
</protein>
<keyword evidence="1" id="KW-0812">Transmembrane</keyword>
<sequence>MLFRGDGSIIYLALLVGLLIGFLSKFRFRRMNISRIVNGFVIVTVFILALLIGIVAGYTIMARLSIIGIQALLILVTELALLTVLPIVIGFCLSLLITRIGRGK</sequence>
<proteinExistence type="predicted"/>
<comment type="caution">
    <text evidence="2">The sequence shown here is derived from an EMBL/GenBank/DDBJ whole genome shotgun (WGS) entry which is preliminary data.</text>
</comment>
<keyword evidence="1" id="KW-0472">Membrane</keyword>
<accession>A0A7J3JSV2</accession>
<reference evidence="2" key="1">
    <citation type="journal article" date="2020" name="mSystems">
        <title>Genome- and Community-Level Interaction Insights into Carbon Utilization and Element Cycling Functions of Hydrothermarchaeota in Hydrothermal Sediment.</title>
        <authorList>
            <person name="Zhou Z."/>
            <person name="Liu Y."/>
            <person name="Xu W."/>
            <person name="Pan J."/>
            <person name="Luo Z.H."/>
            <person name="Li M."/>
        </authorList>
    </citation>
    <scope>NUCLEOTIDE SEQUENCE [LARGE SCALE GENOMIC DNA]</scope>
    <source>
        <strain evidence="2">SpSt-657</strain>
    </source>
</reference>
<dbReference type="EMBL" id="DTBZ01000139">
    <property type="protein sequence ID" value="HGQ18787.1"/>
    <property type="molecule type" value="Genomic_DNA"/>
</dbReference>
<feature type="transmembrane region" description="Helical" evidence="1">
    <location>
        <begin position="36"/>
        <end position="61"/>
    </location>
</feature>
<keyword evidence="1" id="KW-1133">Transmembrane helix</keyword>
<feature type="transmembrane region" description="Helical" evidence="1">
    <location>
        <begin position="6"/>
        <end position="24"/>
    </location>
</feature>
<gene>
    <name evidence="2" type="ORF">ENU30_07450</name>
</gene>
<feature type="transmembrane region" description="Helical" evidence="1">
    <location>
        <begin position="67"/>
        <end position="97"/>
    </location>
</feature>
<organism evidence="2">
    <name type="scientific">Ignisphaera aggregans</name>
    <dbReference type="NCBI Taxonomy" id="334771"/>
    <lineage>
        <taxon>Archaea</taxon>
        <taxon>Thermoproteota</taxon>
        <taxon>Thermoprotei</taxon>
        <taxon>Desulfurococcales</taxon>
        <taxon>Desulfurococcaceae</taxon>
        <taxon>Ignisphaera</taxon>
    </lineage>
</organism>
<evidence type="ECO:0000256" key="1">
    <source>
        <dbReference type="SAM" id="Phobius"/>
    </source>
</evidence>
<evidence type="ECO:0000313" key="2">
    <source>
        <dbReference type="EMBL" id="HGQ18787.1"/>
    </source>
</evidence>
<dbReference type="AlphaFoldDB" id="A0A7J3JSV2"/>
<name>A0A7J3JSV2_9CREN</name>